<dbReference type="PANTHER" id="PTHR14196:SF12">
    <property type="entry name" value="ZINC FINGER PROTEIN 208-LIKE"/>
    <property type="match status" value="1"/>
</dbReference>
<evidence type="ECO:0000259" key="12">
    <source>
        <dbReference type="PROSITE" id="PS50157"/>
    </source>
</evidence>
<dbReference type="OrthoDB" id="3437960at2759"/>
<sequence length="98" mass="11035">TVGNLSLVKESFLHIREVTRVSGHIHVHGVGNLSLHQKRHSGERPYSCSECGKCFSEKSSLLYHQKIHSREGPFSCSECGKSFIHKGNLIRHQKTHTS</sequence>
<evidence type="ECO:0000256" key="11">
    <source>
        <dbReference type="PROSITE-ProRule" id="PRU00042"/>
    </source>
</evidence>
<dbReference type="Gene3D" id="3.30.160.60">
    <property type="entry name" value="Classic Zinc Finger"/>
    <property type="match status" value="2"/>
</dbReference>
<evidence type="ECO:0000256" key="1">
    <source>
        <dbReference type="ARBA" id="ARBA00004123"/>
    </source>
</evidence>
<keyword evidence="3" id="KW-0479">Metal-binding</keyword>
<organism evidence="13 14">
    <name type="scientific">Aquarana catesbeiana</name>
    <name type="common">American bullfrog</name>
    <name type="synonym">Rana catesbeiana</name>
    <dbReference type="NCBI Taxonomy" id="8400"/>
    <lineage>
        <taxon>Eukaryota</taxon>
        <taxon>Metazoa</taxon>
        <taxon>Chordata</taxon>
        <taxon>Craniata</taxon>
        <taxon>Vertebrata</taxon>
        <taxon>Euteleostomi</taxon>
        <taxon>Amphibia</taxon>
        <taxon>Batrachia</taxon>
        <taxon>Anura</taxon>
        <taxon>Neobatrachia</taxon>
        <taxon>Ranoidea</taxon>
        <taxon>Ranidae</taxon>
        <taxon>Aquarana</taxon>
    </lineage>
</organism>
<dbReference type="EMBL" id="KV938233">
    <property type="protein sequence ID" value="PIO28089.1"/>
    <property type="molecule type" value="Genomic_DNA"/>
</dbReference>
<dbReference type="InterPro" id="IPR050717">
    <property type="entry name" value="C2H2-ZF_Transcription_Reg"/>
</dbReference>
<protein>
    <recommendedName>
        <fullName evidence="12">C2H2-type domain-containing protein</fullName>
    </recommendedName>
</protein>
<keyword evidence="5 11" id="KW-0863">Zinc-finger</keyword>
<dbReference type="AlphaFoldDB" id="A0A2G9RJL7"/>
<evidence type="ECO:0000256" key="9">
    <source>
        <dbReference type="ARBA" id="ARBA00023163"/>
    </source>
</evidence>
<evidence type="ECO:0000256" key="6">
    <source>
        <dbReference type="ARBA" id="ARBA00022833"/>
    </source>
</evidence>
<dbReference type="PROSITE" id="PS50157">
    <property type="entry name" value="ZINC_FINGER_C2H2_2"/>
    <property type="match status" value="2"/>
</dbReference>
<evidence type="ECO:0000313" key="13">
    <source>
        <dbReference type="EMBL" id="PIO28089.1"/>
    </source>
</evidence>
<evidence type="ECO:0000256" key="4">
    <source>
        <dbReference type="ARBA" id="ARBA00022737"/>
    </source>
</evidence>
<keyword evidence="10" id="KW-0539">Nucleus</keyword>
<accession>A0A2G9RJL7</accession>
<dbReference type="FunFam" id="3.30.160.60:FF:000620">
    <property type="entry name" value="Zinc finger protein 263"/>
    <property type="match status" value="1"/>
</dbReference>
<comment type="subcellular location">
    <subcellularLocation>
        <location evidence="1">Nucleus</location>
    </subcellularLocation>
</comment>
<evidence type="ECO:0000256" key="5">
    <source>
        <dbReference type="ARBA" id="ARBA00022771"/>
    </source>
</evidence>
<keyword evidence="7" id="KW-0805">Transcription regulation</keyword>
<evidence type="ECO:0000256" key="3">
    <source>
        <dbReference type="ARBA" id="ARBA00022723"/>
    </source>
</evidence>
<evidence type="ECO:0000313" key="14">
    <source>
        <dbReference type="Proteomes" id="UP000228934"/>
    </source>
</evidence>
<feature type="domain" description="C2H2-type" evidence="12">
    <location>
        <begin position="74"/>
        <end position="98"/>
    </location>
</feature>
<dbReference type="Proteomes" id="UP000228934">
    <property type="component" value="Unassembled WGS sequence"/>
</dbReference>
<proteinExistence type="inferred from homology"/>
<keyword evidence="8" id="KW-0238">DNA-binding</keyword>
<gene>
    <name evidence="13" type="ORF">AB205_0114050</name>
</gene>
<comment type="similarity">
    <text evidence="2">Belongs to the krueppel C2H2-type zinc-finger protein family.</text>
</comment>
<evidence type="ECO:0000256" key="10">
    <source>
        <dbReference type="ARBA" id="ARBA00023242"/>
    </source>
</evidence>
<feature type="domain" description="C2H2-type" evidence="12">
    <location>
        <begin position="46"/>
        <end position="73"/>
    </location>
</feature>
<evidence type="ECO:0000256" key="2">
    <source>
        <dbReference type="ARBA" id="ARBA00006991"/>
    </source>
</evidence>
<evidence type="ECO:0000256" key="7">
    <source>
        <dbReference type="ARBA" id="ARBA00023015"/>
    </source>
</evidence>
<evidence type="ECO:0000256" key="8">
    <source>
        <dbReference type="ARBA" id="ARBA00023125"/>
    </source>
</evidence>
<dbReference type="SUPFAM" id="SSF57667">
    <property type="entry name" value="beta-beta-alpha zinc fingers"/>
    <property type="match status" value="1"/>
</dbReference>
<dbReference type="GO" id="GO:0005634">
    <property type="term" value="C:nucleus"/>
    <property type="evidence" value="ECO:0007669"/>
    <property type="project" value="UniProtKB-SubCell"/>
</dbReference>
<dbReference type="GO" id="GO:0000977">
    <property type="term" value="F:RNA polymerase II transcription regulatory region sequence-specific DNA binding"/>
    <property type="evidence" value="ECO:0007669"/>
    <property type="project" value="TreeGrafter"/>
</dbReference>
<dbReference type="Pfam" id="PF00096">
    <property type="entry name" value="zf-C2H2"/>
    <property type="match status" value="2"/>
</dbReference>
<name>A0A2G9RJL7_AQUCT</name>
<keyword evidence="4" id="KW-0677">Repeat</keyword>
<dbReference type="GO" id="GO:0000981">
    <property type="term" value="F:DNA-binding transcription factor activity, RNA polymerase II-specific"/>
    <property type="evidence" value="ECO:0007669"/>
    <property type="project" value="TreeGrafter"/>
</dbReference>
<dbReference type="SMART" id="SM00355">
    <property type="entry name" value="ZnF_C2H2"/>
    <property type="match status" value="2"/>
</dbReference>
<dbReference type="PROSITE" id="PS00028">
    <property type="entry name" value="ZINC_FINGER_C2H2_1"/>
    <property type="match status" value="2"/>
</dbReference>
<keyword evidence="9" id="KW-0804">Transcription</keyword>
<dbReference type="GO" id="GO:0008270">
    <property type="term" value="F:zinc ion binding"/>
    <property type="evidence" value="ECO:0007669"/>
    <property type="project" value="UniProtKB-KW"/>
</dbReference>
<dbReference type="FunFam" id="3.30.160.60:FF:000135">
    <property type="entry name" value="Zinc finger protein 358"/>
    <property type="match status" value="1"/>
</dbReference>
<dbReference type="InterPro" id="IPR036236">
    <property type="entry name" value="Znf_C2H2_sf"/>
</dbReference>
<dbReference type="PANTHER" id="PTHR14196">
    <property type="entry name" value="ODD-SKIPPED - RELATED"/>
    <property type="match status" value="1"/>
</dbReference>
<dbReference type="InterPro" id="IPR013087">
    <property type="entry name" value="Znf_C2H2_type"/>
</dbReference>
<keyword evidence="6" id="KW-0862">Zinc</keyword>
<keyword evidence="14" id="KW-1185">Reference proteome</keyword>
<reference evidence="14" key="1">
    <citation type="journal article" date="2017" name="Nat. Commun.">
        <title>The North American bullfrog draft genome provides insight into hormonal regulation of long noncoding RNA.</title>
        <authorList>
            <person name="Hammond S.A."/>
            <person name="Warren R.L."/>
            <person name="Vandervalk B.P."/>
            <person name="Kucuk E."/>
            <person name="Khan H."/>
            <person name="Gibb E.A."/>
            <person name="Pandoh P."/>
            <person name="Kirk H."/>
            <person name="Zhao Y."/>
            <person name="Jones M."/>
            <person name="Mungall A.J."/>
            <person name="Coope R."/>
            <person name="Pleasance S."/>
            <person name="Moore R.A."/>
            <person name="Holt R.A."/>
            <person name="Round J.M."/>
            <person name="Ohora S."/>
            <person name="Walle B.V."/>
            <person name="Veldhoen N."/>
            <person name="Helbing C.C."/>
            <person name="Birol I."/>
        </authorList>
    </citation>
    <scope>NUCLEOTIDE SEQUENCE [LARGE SCALE GENOMIC DNA]</scope>
</reference>
<feature type="non-terminal residue" evidence="13">
    <location>
        <position position="1"/>
    </location>
</feature>